<keyword evidence="3 7" id="KW-0889">Transcription antitermination</keyword>
<dbReference type="InterPro" id="IPR030842">
    <property type="entry name" value="TF_NusA_bacterial"/>
</dbReference>
<dbReference type="InterPro" id="IPR013735">
    <property type="entry name" value="TF_NusA_N"/>
</dbReference>
<evidence type="ECO:0000313" key="10">
    <source>
        <dbReference type="Proteomes" id="UP001058364"/>
    </source>
</evidence>
<comment type="subcellular location">
    <subcellularLocation>
        <location evidence="7">Cytoplasm</location>
    </subcellularLocation>
</comment>
<name>A0ABY5TWK1_9BACT</name>
<dbReference type="InterPro" id="IPR004087">
    <property type="entry name" value="KH_dom"/>
</dbReference>
<dbReference type="SUPFAM" id="SSF69705">
    <property type="entry name" value="Transcription factor NusA, N-terminal domain"/>
    <property type="match status" value="1"/>
</dbReference>
<dbReference type="InterPro" id="IPR010213">
    <property type="entry name" value="TF_NusA"/>
</dbReference>
<dbReference type="InterPro" id="IPR025249">
    <property type="entry name" value="TF_NusA_KH_1st"/>
</dbReference>
<keyword evidence="2 7" id="KW-0963">Cytoplasm</keyword>
<dbReference type="InterPro" id="IPR003029">
    <property type="entry name" value="S1_domain"/>
</dbReference>
<evidence type="ECO:0000259" key="8">
    <source>
        <dbReference type="PROSITE" id="PS50126"/>
    </source>
</evidence>
<dbReference type="Pfam" id="PF26594">
    <property type="entry name" value="KH_NusA_2nd"/>
    <property type="match status" value="1"/>
</dbReference>
<gene>
    <name evidence="7 9" type="primary">nusA</name>
    <name evidence="9" type="ORF">NX772_00865</name>
</gene>
<evidence type="ECO:0000256" key="6">
    <source>
        <dbReference type="ARBA" id="ARBA00023163"/>
    </source>
</evidence>
<sequence>MARKKEISNQNIEKKYFFSYLNDVANSRKINKEDIVNILEESFKNTITKNLDPEAEIELIMDYDKEIIRLVNKNALVLSDEEYEKTINENEGMKTCAISLTEAKQLSSSITEDGDSILIDIEFEKLPKSIFLPVKQQFVQKITEMVRERTLSKYSKLKGTIVKAKLISITKSGYIYEIEEDQVHAFMPKQLSANSKRRNELGVLEEVYIEDIAEEAKDTQIILSTISNNILNEFLKREIPEIESGEIEIVRIARHAGERSKVAIKSNSETLINGLGALIGKSGNRIEFISKELDGEKIDVIEFSEDPVKFIVNALSPAKTVSVLTFRSKKSSKIVVVVPDSHHSLAIGKKGINVSLASELTRSRIDIYPYSKAINDEMNIVWNGNIADQQELELIELEAKNKLNSSEINSSNTHKTRKEKRKINPNYLLDEFDRDIQKYNEDFGLIEENYSIEKTNKINNVTNKDRMLNTLDANSIFEETLSDFENKISDPKTEIDNSYTKEELTQIQEEIKNYKIDNDLAAFAGLKDFDFDVNDADWDDEENEK</sequence>
<organism evidence="9 10">
    <name type="scientific">Mesomycoplasma molare</name>
    <dbReference type="NCBI Taxonomy" id="171288"/>
    <lineage>
        <taxon>Bacteria</taxon>
        <taxon>Bacillati</taxon>
        <taxon>Mycoplasmatota</taxon>
        <taxon>Mycoplasmoidales</taxon>
        <taxon>Metamycoplasmataceae</taxon>
        <taxon>Mesomycoplasma</taxon>
    </lineage>
</organism>
<dbReference type="RefSeq" id="WP_027123430.1">
    <property type="nucleotide sequence ID" value="NZ_CP103423.1"/>
</dbReference>
<dbReference type="HAMAP" id="MF_00945_B">
    <property type="entry name" value="NusA_B"/>
    <property type="match status" value="1"/>
</dbReference>
<evidence type="ECO:0000313" key="9">
    <source>
        <dbReference type="EMBL" id="UWD34366.1"/>
    </source>
</evidence>
<protein>
    <recommendedName>
        <fullName evidence="7">Transcription termination/antitermination protein NusA</fullName>
    </recommendedName>
</protein>
<dbReference type="NCBIfam" id="TIGR01953">
    <property type="entry name" value="NusA"/>
    <property type="match status" value="1"/>
</dbReference>
<evidence type="ECO:0000256" key="5">
    <source>
        <dbReference type="ARBA" id="ARBA00023015"/>
    </source>
</evidence>
<dbReference type="PANTHER" id="PTHR22648:SF0">
    <property type="entry name" value="TRANSCRIPTION TERMINATION_ANTITERMINATION PROTEIN NUSA"/>
    <property type="match status" value="1"/>
</dbReference>
<dbReference type="Gene3D" id="3.30.1480.10">
    <property type="entry name" value="NusA, N-terminal domain"/>
    <property type="match status" value="1"/>
</dbReference>
<dbReference type="InterPro" id="IPR015946">
    <property type="entry name" value="KH_dom-like_a/b"/>
</dbReference>
<dbReference type="Pfam" id="PF08529">
    <property type="entry name" value="NusA_N"/>
    <property type="match status" value="1"/>
</dbReference>
<evidence type="ECO:0000256" key="2">
    <source>
        <dbReference type="ARBA" id="ARBA00022490"/>
    </source>
</evidence>
<dbReference type="CDD" id="cd22529">
    <property type="entry name" value="KH-II_NusA_rpt2"/>
    <property type="match status" value="1"/>
</dbReference>
<dbReference type="SUPFAM" id="SSF54814">
    <property type="entry name" value="Prokaryotic type KH domain (KH-domain type II)"/>
    <property type="match status" value="2"/>
</dbReference>
<dbReference type="Proteomes" id="UP001058364">
    <property type="component" value="Chromosome"/>
</dbReference>
<comment type="subunit">
    <text evidence="7">Monomer. Binds directly to the core enzyme of the DNA-dependent RNA polymerase and to nascent RNA.</text>
</comment>
<dbReference type="Pfam" id="PF13184">
    <property type="entry name" value="KH_NusA_1st"/>
    <property type="match status" value="1"/>
</dbReference>
<accession>A0ABY5TWK1</accession>
<keyword evidence="10" id="KW-1185">Reference proteome</keyword>
<evidence type="ECO:0000256" key="7">
    <source>
        <dbReference type="HAMAP-Rule" id="MF_00945"/>
    </source>
</evidence>
<dbReference type="InterPro" id="IPR058582">
    <property type="entry name" value="KH_NusA_2nd"/>
</dbReference>
<comment type="function">
    <text evidence="7">Participates in both transcription termination and antitermination.</text>
</comment>
<dbReference type="PROSITE" id="PS50084">
    <property type="entry name" value="KH_TYPE_1"/>
    <property type="match status" value="1"/>
</dbReference>
<dbReference type="PANTHER" id="PTHR22648">
    <property type="entry name" value="TRANSCRIPTION TERMINATION FACTOR NUSA"/>
    <property type="match status" value="1"/>
</dbReference>
<evidence type="ECO:0000256" key="4">
    <source>
        <dbReference type="ARBA" id="ARBA00022884"/>
    </source>
</evidence>
<keyword evidence="1 7" id="KW-0806">Transcription termination</keyword>
<reference evidence="9" key="1">
    <citation type="submission" date="2022-08" db="EMBL/GenBank/DDBJ databases">
        <title>Complete genome sequence of Mycoplasma molare type strain H 542.</title>
        <authorList>
            <person name="Spergser J."/>
        </authorList>
    </citation>
    <scope>NUCLEOTIDE SEQUENCE</scope>
    <source>
        <strain evidence="9">H 542</strain>
    </source>
</reference>
<evidence type="ECO:0000256" key="3">
    <source>
        <dbReference type="ARBA" id="ARBA00022814"/>
    </source>
</evidence>
<feature type="domain" description="S1 motif" evidence="8">
    <location>
        <begin position="159"/>
        <end position="226"/>
    </location>
</feature>
<proteinExistence type="inferred from homology"/>
<dbReference type="SMART" id="SM00322">
    <property type="entry name" value="KH"/>
    <property type="match status" value="2"/>
</dbReference>
<dbReference type="PROSITE" id="PS50126">
    <property type="entry name" value="S1"/>
    <property type="match status" value="1"/>
</dbReference>
<dbReference type="InterPro" id="IPR036555">
    <property type="entry name" value="NusA_N_sf"/>
</dbReference>
<keyword evidence="5 7" id="KW-0805">Transcription regulation</keyword>
<keyword evidence="4 7" id="KW-0694">RNA-binding</keyword>
<evidence type="ECO:0000256" key="1">
    <source>
        <dbReference type="ARBA" id="ARBA00022472"/>
    </source>
</evidence>
<keyword evidence="6 7" id="KW-0804">Transcription</keyword>
<comment type="similarity">
    <text evidence="7">Belongs to the NusA family.</text>
</comment>
<dbReference type="Gene3D" id="3.30.300.20">
    <property type="match status" value="2"/>
</dbReference>
<dbReference type="EMBL" id="CP103423">
    <property type="protein sequence ID" value="UWD34366.1"/>
    <property type="molecule type" value="Genomic_DNA"/>
</dbReference>
<dbReference type="InterPro" id="IPR009019">
    <property type="entry name" value="KH_sf_prok-type"/>
</dbReference>